<comment type="caution">
    <text evidence="2">The sequence shown here is derived from an EMBL/GenBank/DDBJ whole genome shotgun (WGS) entry which is preliminary data.</text>
</comment>
<gene>
    <name evidence="2" type="ORF">LSI01_10180</name>
</gene>
<organism evidence="2 3">
    <name type="scientific">Furfurilactobacillus siliginis</name>
    <dbReference type="NCBI Taxonomy" id="348151"/>
    <lineage>
        <taxon>Bacteria</taxon>
        <taxon>Bacillati</taxon>
        <taxon>Bacillota</taxon>
        <taxon>Bacilli</taxon>
        <taxon>Lactobacillales</taxon>
        <taxon>Lactobacillaceae</taxon>
        <taxon>Furfurilactobacillus</taxon>
    </lineage>
</organism>
<feature type="transmembrane region" description="Helical" evidence="1">
    <location>
        <begin position="84"/>
        <end position="104"/>
    </location>
</feature>
<dbReference type="RefSeq" id="WP_057811336.1">
    <property type="nucleotide sequence ID" value="NZ_BJUD01000016.1"/>
</dbReference>
<evidence type="ECO:0000313" key="2">
    <source>
        <dbReference type="EMBL" id="GEK28707.1"/>
    </source>
</evidence>
<protein>
    <submittedName>
        <fullName evidence="2">Uncharacterized protein</fullName>
    </submittedName>
</protein>
<sequence>MAGLTILGYVLMALGVIVSIGGGIIKPIDLMNSEFMSFLTGGLILITIGLALIKNIPQWLLLATLWITAVSIIVYMYGFHMPVWVFVSGIVVILGMGIWLTTLIL</sequence>
<evidence type="ECO:0000256" key="1">
    <source>
        <dbReference type="SAM" id="Phobius"/>
    </source>
</evidence>
<dbReference type="EMBL" id="BJUD01000016">
    <property type="protein sequence ID" value="GEK28707.1"/>
    <property type="molecule type" value="Genomic_DNA"/>
</dbReference>
<dbReference type="AlphaFoldDB" id="A0A510VP58"/>
<keyword evidence="1" id="KW-0472">Membrane</keyword>
<feature type="transmembrane region" description="Helical" evidence="1">
    <location>
        <begin position="59"/>
        <end position="77"/>
    </location>
</feature>
<dbReference type="Proteomes" id="UP000321429">
    <property type="component" value="Unassembled WGS sequence"/>
</dbReference>
<feature type="transmembrane region" description="Helical" evidence="1">
    <location>
        <begin position="6"/>
        <end position="28"/>
    </location>
</feature>
<feature type="transmembrane region" description="Helical" evidence="1">
    <location>
        <begin position="35"/>
        <end position="53"/>
    </location>
</feature>
<keyword evidence="1" id="KW-0812">Transmembrane</keyword>
<reference evidence="2 3" key="1">
    <citation type="submission" date="2019-07" db="EMBL/GenBank/DDBJ databases">
        <title>Whole genome shotgun sequence of Lactobacillus siliginis NBRC 101315.</title>
        <authorList>
            <person name="Hosoyama A."/>
            <person name="Uohara A."/>
            <person name="Ohji S."/>
            <person name="Ichikawa N."/>
        </authorList>
    </citation>
    <scope>NUCLEOTIDE SEQUENCE [LARGE SCALE GENOMIC DNA]</scope>
    <source>
        <strain evidence="2 3">NBRC 101315</strain>
    </source>
</reference>
<accession>A0A510VP58</accession>
<keyword evidence="1" id="KW-1133">Transmembrane helix</keyword>
<dbReference type="OrthoDB" id="2237376at2"/>
<proteinExistence type="predicted"/>
<name>A0A510VP58_9LACO</name>
<evidence type="ECO:0000313" key="3">
    <source>
        <dbReference type="Proteomes" id="UP000321429"/>
    </source>
</evidence>